<dbReference type="EMBL" id="AFBQ01000317">
    <property type="protein sequence ID" value="EHY30535.1"/>
    <property type="molecule type" value="Genomic_DNA"/>
</dbReference>
<accession>H3KH73</accession>
<dbReference type="Proteomes" id="UP000004956">
    <property type="component" value="Unassembled WGS sequence"/>
</dbReference>
<dbReference type="HOGENOM" id="CLU_3123500_0_0_4"/>
<keyword evidence="2" id="KW-1185">Reference proteome</keyword>
<evidence type="ECO:0000313" key="2">
    <source>
        <dbReference type="Proteomes" id="UP000004956"/>
    </source>
</evidence>
<gene>
    <name evidence="1" type="ORF">HMPREF9440_02114</name>
</gene>
<proteinExistence type="predicted"/>
<reference evidence="1 2" key="1">
    <citation type="submission" date="2011-11" db="EMBL/GenBank/DDBJ databases">
        <authorList>
            <person name="Weinstock G."/>
            <person name="Sodergren E."/>
            <person name="Clifton S."/>
            <person name="Fulton L."/>
            <person name="Fulton B."/>
            <person name="Courtney L."/>
            <person name="Fronick C."/>
            <person name="Harrison M."/>
            <person name="Strong C."/>
            <person name="Farmer C."/>
            <person name="Delahaunty K."/>
            <person name="Markovic C."/>
            <person name="Hall O."/>
            <person name="Minx P."/>
            <person name="Tomlinson C."/>
            <person name="Mitreva M."/>
            <person name="Hou S."/>
            <person name="Chen J."/>
            <person name="Wollam A."/>
            <person name="Pepin K.H."/>
            <person name="Johnson M."/>
            <person name="Bhonagiri V."/>
            <person name="Zhang X."/>
            <person name="Suruliraj S."/>
            <person name="Warren W."/>
            <person name="Chinwalla A."/>
            <person name="Mardis E.R."/>
            <person name="Wilson R.K."/>
        </authorList>
    </citation>
    <scope>NUCLEOTIDE SEQUENCE [LARGE SCALE GENOMIC DNA]</scope>
    <source>
        <strain evidence="1 2">YIT 11816</strain>
    </source>
</reference>
<name>H3KH73_9BURK</name>
<sequence>MPKSVRTRRIRSLTKQLLKINTWSEQSLSFGVFVAPSVPVIAKTRPAAPV</sequence>
<dbReference type="AlphaFoldDB" id="H3KH73"/>
<dbReference type="STRING" id="762967.HMPREF9440_02114"/>
<protein>
    <submittedName>
        <fullName evidence="1">Uncharacterized protein</fullName>
    </submittedName>
</protein>
<evidence type="ECO:0000313" key="1">
    <source>
        <dbReference type="EMBL" id="EHY30535.1"/>
    </source>
</evidence>
<comment type="caution">
    <text evidence="1">The sequence shown here is derived from an EMBL/GenBank/DDBJ whole genome shotgun (WGS) entry which is preliminary data.</text>
</comment>
<organism evidence="1 2">
    <name type="scientific">Sutterella parvirubra YIT 11816</name>
    <dbReference type="NCBI Taxonomy" id="762967"/>
    <lineage>
        <taxon>Bacteria</taxon>
        <taxon>Pseudomonadati</taxon>
        <taxon>Pseudomonadota</taxon>
        <taxon>Betaproteobacteria</taxon>
        <taxon>Burkholderiales</taxon>
        <taxon>Sutterellaceae</taxon>
        <taxon>Sutterella</taxon>
    </lineage>
</organism>